<evidence type="ECO:0000256" key="1">
    <source>
        <dbReference type="ARBA" id="ARBA00004589"/>
    </source>
</evidence>
<dbReference type="AlphaFoldDB" id="M1W9K3"/>
<dbReference type="EMBL" id="CAGA01000003">
    <property type="protein sequence ID" value="CCE27194.1"/>
    <property type="molecule type" value="Genomic_DNA"/>
</dbReference>
<dbReference type="SMART" id="SM00747">
    <property type="entry name" value="CFEM"/>
    <property type="match status" value="1"/>
</dbReference>
<dbReference type="Proteomes" id="UP000016801">
    <property type="component" value="Unassembled WGS sequence"/>
</dbReference>
<dbReference type="STRING" id="1111077.M1W9K3"/>
<evidence type="ECO:0000256" key="9">
    <source>
        <dbReference type="PROSITE-ProRule" id="PRU01356"/>
    </source>
</evidence>
<keyword evidence="4" id="KW-0964">Secreted</keyword>
<evidence type="ECO:0000256" key="2">
    <source>
        <dbReference type="ARBA" id="ARBA00004613"/>
    </source>
</evidence>
<keyword evidence="8" id="KW-0449">Lipoprotein</keyword>
<evidence type="ECO:0000256" key="11">
    <source>
        <dbReference type="SAM" id="Phobius"/>
    </source>
</evidence>
<comment type="similarity">
    <text evidence="3">Belongs to the RBT5 family.</text>
</comment>
<evidence type="ECO:0000313" key="14">
    <source>
        <dbReference type="EMBL" id="CCE27194.1"/>
    </source>
</evidence>
<keyword evidence="15" id="KW-1185">Reference proteome</keyword>
<sequence length="272" mass="26448">MRVSAVATAAMAGLVSAQNLNDIPACAMPCMQTAASKTSCPPADFGCLCSKDNFAAMQAAATSCVIEKCGAKKAAGEVLPAVEKLCSAVGGTTGGSGASAPAPIEEYPHGQAQATPAPIEEYPHGQAQATPAPIEEYPHGEATPVASGLNQSAPPAYSAPPAPAPPAYSAPPAPPAPPAYSSAGGSMESMPMPTGASGYCSECEGEGEGEGEDGHVEAADMPGETGVPKNGTGGHTGEHTGAPRPTSSLTAGAAGLAPVGVLALMIAGALAL</sequence>
<dbReference type="eggNOG" id="ENOG502SZ7B">
    <property type="taxonomic scope" value="Eukaryota"/>
</dbReference>
<dbReference type="PhylomeDB" id="M1W9K3"/>
<feature type="compositionally biased region" description="Pro residues" evidence="10">
    <location>
        <begin position="157"/>
        <end position="178"/>
    </location>
</feature>
<dbReference type="VEuPathDB" id="FungiDB:CPUR_00666"/>
<comment type="caution">
    <text evidence="9">Lacks conserved residue(s) required for the propagation of feature annotation.</text>
</comment>
<keyword evidence="9" id="KW-0408">Iron</keyword>
<evidence type="ECO:0000256" key="5">
    <source>
        <dbReference type="ARBA" id="ARBA00022622"/>
    </source>
</evidence>
<feature type="transmembrane region" description="Helical" evidence="11">
    <location>
        <begin position="249"/>
        <end position="271"/>
    </location>
</feature>
<dbReference type="GO" id="GO:0046872">
    <property type="term" value="F:metal ion binding"/>
    <property type="evidence" value="ECO:0007669"/>
    <property type="project" value="UniProtKB-UniRule"/>
</dbReference>
<keyword evidence="5" id="KW-0336">GPI-anchor</keyword>
<dbReference type="OrthoDB" id="3767534at2759"/>
<keyword evidence="9" id="KW-0349">Heme</keyword>
<dbReference type="Pfam" id="PF05730">
    <property type="entry name" value="CFEM"/>
    <property type="match status" value="1"/>
</dbReference>
<keyword evidence="11" id="KW-1133">Transmembrane helix</keyword>
<keyword evidence="7 9" id="KW-1015">Disulfide bond</keyword>
<keyword evidence="9" id="KW-0479">Metal-binding</keyword>
<dbReference type="GO" id="GO:0098552">
    <property type="term" value="C:side of membrane"/>
    <property type="evidence" value="ECO:0007669"/>
    <property type="project" value="UniProtKB-KW"/>
</dbReference>
<comment type="caution">
    <text evidence="14">The sequence shown here is derived from an EMBL/GenBank/DDBJ whole genome shotgun (WGS) entry which is preliminary data.</text>
</comment>
<feature type="region of interest" description="Disordered" evidence="10">
    <location>
        <begin position="95"/>
        <end position="249"/>
    </location>
</feature>
<feature type="binding site" description="axial binding residue" evidence="9">
    <location>
        <position position="44"/>
    </location>
    <ligand>
        <name>heme</name>
        <dbReference type="ChEBI" id="CHEBI:30413"/>
    </ligand>
    <ligandPart>
        <name>Fe</name>
        <dbReference type="ChEBI" id="CHEBI:18248"/>
    </ligandPart>
</feature>
<dbReference type="HOGENOM" id="CLU_063084_5_1_1"/>
<feature type="domain" description="CFEM" evidence="13">
    <location>
        <begin position="1"/>
        <end position="115"/>
    </location>
</feature>
<gene>
    <name evidence="14" type="ORF">CPUR_00666</name>
</gene>
<accession>M1W9K3</accession>
<reference evidence="14 15" key="1">
    <citation type="journal article" date="2013" name="PLoS Genet.">
        <title>Plant-symbiotic fungi as chemical engineers: Multi-genome analysis of the Clavicipitaceae reveals dynamics of alkaloid loci.</title>
        <authorList>
            <person name="Schardl C.L."/>
            <person name="Young C.A."/>
            <person name="Hesse U."/>
            <person name="Amyotte S.G."/>
            <person name="Andreeva K."/>
            <person name="Calie P.J."/>
            <person name="Fleetwood D.J."/>
            <person name="Haws D.C."/>
            <person name="Moore N."/>
            <person name="Oeser B."/>
            <person name="Panaccione D.G."/>
            <person name="Schweri K.K."/>
            <person name="Voisey C.R."/>
            <person name="Farman M.L."/>
            <person name="Jaromczyk J.W."/>
            <person name="Roe B.A."/>
            <person name="O'Sullivan D.M."/>
            <person name="Scott B."/>
            <person name="Tudzynski P."/>
            <person name="An Z."/>
            <person name="Arnaoudova E.G."/>
            <person name="Bullock C.T."/>
            <person name="Charlton N.D."/>
            <person name="Chen L."/>
            <person name="Cox M."/>
            <person name="Dinkins R.D."/>
            <person name="Florea S."/>
            <person name="Glenn A.E."/>
            <person name="Gordon A."/>
            <person name="Gueldener U."/>
            <person name="Harris D.R."/>
            <person name="Hollin W."/>
            <person name="Jaromczyk J."/>
            <person name="Johnson R.D."/>
            <person name="Khan A.K."/>
            <person name="Leistner E."/>
            <person name="Leuchtmann A."/>
            <person name="Li C."/>
            <person name="Liu J."/>
            <person name="Liu J."/>
            <person name="Liu M."/>
            <person name="Mace W."/>
            <person name="Machado C."/>
            <person name="Nagabhyru P."/>
            <person name="Pan J."/>
            <person name="Schmid J."/>
            <person name="Sugawara K."/>
            <person name="Steiner U."/>
            <person name="Takach J.E."/>
            <person name="Tanaka E."/>
            <person name="Webb J.S."/>
            <person name="Wilson E.V."/>
            <person name="Wiseman J.L."/>
            <person name="Yoshida R."/>
            <person name="Zeng Z."/>
        </authorList>
    </citation>
    <scope>NUCLEOTIDE SEQUENCE [LARGE SCALE GENOMIC DNA]</scope>
    <source>
        <strain evidence="14 15">20.1</strain>
    </source>
</reference>
<evidence type="ECO:0000256" key="10">
    <source>
        <dbReference type="SAM" id="MobiDB-lite"/>
    </source>
</evidence>
<dbReference type="PROSITE" id="PS52012">
    <property type="entry name" value="CFEM"/>
    <property type="match status" value="1"/>
</dbReference>
<evidence type="ECO:0000259" key="13">
    <source>
        <dbReference type="PROSITE" id="PS52012"/>
    </source>
</evidence>
<evidence type="ECO:0000256" key="12">
    <source>
        <dbReference type="SAM" id="SignalP"/>
    </source>
</evidence>
<name>M1W9K3_CLAP2</name>
<evidence type="ECO:0000256" key="6">
    <source>
        <dbReference type="ARBA" id="ARBA00022729"/>
    </source>
</evidence>
<keyword evidence="6 12" id="KW-0732">Signal</keyword>
<dbReference type="GO" id="GO:0005576">
    <property type="term" value="C:extracellular region"/>
    <property type="evidence" value="ECO:0007669"/>
    <property type="project" value="UniProtKB-SubCell"/>
</dbReference>
<evidence type="ECO:0000256" key="7">
    <source>
        <dbReference type="ARBA" id="ARBA00023157"/>
    </source>
</evidence>
<keyword evidence="11" id="KW-0812">Transmembrane</keyword>
<organism evidence="14 15">
    <name type="scientific">Claviceps purpurea (strain 20.1)</name>
    <name type="common">Ergot fungus</name>
    <name type="synonym">Sphacelia segetum</name>
    <dbReference type="NCBI Taxonomy" id="1111077"/>
    <lineage>
        <taxon>Eukaryota</taxon>
        <taxon>Fungi</taxon>
        <taxon>Dikarya</taxon>
        <taxon>Ascomycota</taxon>
        <taxon>Pezizomycotina</taxon>
        <taxon>Sordariomycetes</taxon>
        <taxon>Hypocreomycetidae</taxon>
        <taxon>Hypocreales</taxon>
        <taxon>Clavicipitaceae</taxon>
        <taxon>Claviceps</taxon>
    </lineage>
</organism>
<proteinExistence type="inferred from homology"/>
<dbReference type="InterPro" id="IPR008427">
    <property type="entry name" value="Extracellular_membr_CFEM_dom"/>
</dbReference>
<comment type="subcellular location">
    <subcellularLocation>
        <location evidence="1">Membrane</location>
        <topology evidence="1">Lipid-anchor</topology>
        <topology evidence="1">GPI-anchor</topology>
    </subcellularLocation>
    <subcellularLocation>
        <location evidence="2">Secreted</location>
    </subcellularLocation>
</comment>
<keyword evidence="5" id="KW-0325">Glycoprotein</keyword>
<evidence type="ECO:0000256" key="8">
    <source>
        <dbReference type="ARBA" id="ARBA00023288"/>
    </source>
</evidence>
<evidence type="ECO:0000313" key="15">
    <source>
        <dbReference type="Proteomes" id="UP000016801"/>
    </source>
</evidence>
<evidence type="ECO:0000256" key="4">
    <source>
        <dbReference type="ARBA" id="ARBA00022525"/>
    </source>
</evidence>
<evidence type="ECO:0000256" key="3">
    <source>
        <dbReference type="ARBA" id="ARBA00010031"/>
    </source>
</evidence>
<feature type="chain" id="PRO_5004019139" description="CFEM domain-containing protein" evidence="12">
    <location>
        <begin position="18"/>
        <end position="272"/>
    </location>
</feature>
<protein>
    <recommendedName>
        <fullName evidence="13">CFEM domain-containing protein</fullName>
    </recommendedName>
</protein>
<feature type="disulfide bond" evidence="9">
    <location>
        <begin position="40"/>
        <end position="47"/>
    </location>
</feature>
<feature type="signal peptide" evidence="12">
    <location>
        <begin position="1"/>
        <end position="17"/>
    </location>
</feature>
<keyword evidence="11" id="KW-0472">Membrane</keyword>